<keyword evidence="4 11" id="KW-0349">Heme</keyword>
<feature type="chain" id="PRO_5002277008" evidence="13">
    <location>
        <begin position="25"/>
        <end position="524"/>
    </location>
</feature>
<dbReference type="InterPro" id="IPR002401">
    <property type="entry name" value="Cyt_P450_E_grp-I"/>
</dbReference>
<keyword evidence="8 12" id="KW-0560">Oxidoreductase</keyword>
<evidence type="ECO:0000256" key="2">
    <source>
        <dbReference type="ARBA" id="ARBA00005179"/>
    </source>
</evidence>
<feature type="binding site" description="axial binding residue" evidence="11">
    <location>
        <position position="468"/>
    </location>
    <ligand>
        <name>heme</name>
        <dbReference type="ChEBI" id="CHEBI:30413"/>
    </ligand>
    <ligandPart>
        <name>Fe</name>
        <dbReference type="ChEBI" id="CHEBI:18248"/>
    </ligandPart>
</feature>
<evidence type="ECO:0000256" key="1">
    <source>
        <dbReference type="ARBA" id="ARBA00001971"/>
    </source>
</evidence>
<dbReference type="PROSITE" id="PS00086">
    <property type="entry name" value="CYTOCHROME_P450"/>
    <property type="match status" value="1"/>
</dbReference>
<evidence type="ECO:0000256" key="9">
    <source>
        <dbReference type="ARBA" id="ARBA00023004"/>
    </source>
</evidence>
<dbReference type="HOGENOM" id="CLU_001570_4_1_1"/>
<dbReference type="EnsemblPlants" id="OBART11G13010.1">
    <property type="protein sequence ID" value="OBART11G13010.1"/>
    <property type="gene ID" value="OBART11G13010"/>
</dbReference>
<evidence type="ECO:0000256" key="8">
    <source>
        <dbReference type="ARBA" id="ARBA00023002"/>
    </source>
</evidence>
<keyword evidence="9 11" id="KW-0408">Iron</keyword>
<evidence type="ECO:0000313" key="14">
    <source>
        <dbReference type="EnsemblPlants" id="OBART11G13010.1"/>
    </source>
</evidence>
<dbReference type="InterPro" id="IPR036396">
    <property type="entry name" value="Cyt_P450_sf"/>
</dbReference>
<dbReference type="CDD" id="cd11072">
    <property type="entry name" value="CYP71-like"/>
    <property type="match status" value="1"/>
</dbReference>
<keyword evidence="6 11" id="KW-0479">Metal-binding</keyword>
<dbReference type="PRINTS" id="PR00463">
    <property type="entry name" value="EP450I"/>
</dbReference>
<keyword evidence="7" id="KW-0472">Membrane</keyword>
<sequence length="524" mass="59337">MAARTWLWLLLSPLILLLLHYALALLTACQARKNPLPPSPPALPFIGHLHLIGALPHVSLCRLATKHAPDLMFLRLGTSLPVLVASSPRAAEAILRTHDDVFASRPRTVLADIIFYGSRDIGFAPYGEDWRQARKLVNTHLLSVNKVQSLWLAREEEVKVVMEKISKAAFAREAVDIGQILCSFTNDLACRVVSRKLVGDDRQKKLLQELVNKTIKLLSIFNVEEYFSILARIGVIGKVMCARAERLKKRWDMLLKKLIDDHESKCDSYLVCGRNKDDFVDILLSVRKEYGLTEEHVKAILEGHLKFDLHQIINQQDVFIAGTQSSARVIEFTFAELMRKPHMLKKVQDEVRASIPNGQAIVSEVQVNNMTYLRAVVKEVLRLHPVAPLLATHVSMADCNIDGYMIPSGMRVLVNAWAIGRDERFWDDPEKFMPERFVESVNGSATASVNFWVNNYQYLPFGSGRRMCLGMNFAMAVIEITLANLLWKFDWALPAHAMEVDMSEEFGLSVRLKEKLLLVPKQHV</sequence>
<keyword evidence="15" id="KW-1185">Reference proteome</keyword>
<dbReference type="Proteomes" id="UP000026960">
    <property type="component" value="Chromosome 11"/>
</dbReference>
<feature type="signal peptide" evidence="13">
    <location>
        <begin position="1"/>
        <end position="24"/>
    </location>
</feature>
<evidence type="ECO:0000256" key="3">
    <source>
        <dbReference type="ARBA" id="ARBA00010617"/>
    </source>
</evidence>
<evidence type="ECO:0000313" key="15">
    <source>
        <dbReference type="Proteomes" id="UP000026960"/>
    </source>
</evidence>
<keyword evidence="13" id="KW-0732">Signal</keyword>
<proteinExistence type="inferred from homology"/>
<dbReference type="PaxDb" id="65489-OBART11G13010.1"/>
<evidence type="ECO:0000256" key="12">
    <source>
        <dbReference type="RuleBase" id="RU000461"/>
    </source>
</evidence>
<dbReference type="STRING" id="65489.A0A0D3HLN8"/>
<name>A0A0D3HLN8_9ORYZ</name>
<evidence type="ECO:0000256" key="10">
    <source>
        <dbReference type="ARBA" id="ARBA00023033"/>
    </source>
</evidence>
<dbReference type="Gramene" id="OBART11G13010.1">
    <property type="protein sequence ID" value="OBART11G13010.1"/>
    <property type="gene ID" value="OBART11G13010"/>
</dbReference>
<dbReference type="PROSITE" id="PS51257">
    <property type="entry name" value="PROKAR_LIPOPROTEIN"/>
    <property type="match status" value="1"/>
</dbReference>
<reference evidence="14" key="1">
    <citation type="journal article" date="2009" name="Rice">
        <title>De Novo Next Generation Sequencing of Plant Genomes.</title>
        <authorList>
            <person name="Rounsley S."/>
            <person name="Marri P.R."/>
            <person name="Yu Y."/>
            <person name="He R."/>
            <person name="Sisneros N."/>
            <person name="Goicoechea J.L."/>
            <person name="Lee S.J."/>
            <person name="Angelova A."/>
            <person name="Kudrna D."/>
            <person name="Luo M."/>
            <person name="Affourtit J."/>
            <person name="Desany B."/>
            <person name="Knight J."/>
            <person name="Niazi F."/>
            <person name="Egholm M."/>
            <person name="Wing R.A."/>
        </authorList>
    </citation>
    <scope>NUCLEOTIDE SEQUENCE [LARGE SCALE GENOMIC DNA]</scope>
    <source>
        <strain evidence="14">cv. IRGC 105608</strain>
    </source>
</reference>
<keyword evidence="10 12" id="KW-0503">Monooxygenase</keyword>
<dbReference type="GO" id="GO:0004497">
    <property type="term" value="F:monooxygenase activity"/>
    <property type="evidence" value="ECO:0007669"/>
    <property type="project" value="UniProtKB-KW"/>
</dbReference>
<dbReference type="FunFam" id="1.10.630.10:FF:000055">
    <property type="entry name" value="Cytochrome P450 71A26"/>
    <property type="match status" value="1"/>
</dbReference>
<dbReference type="PANTHER" id="PTHR47955">
    <property type="entry name" value="CYTOCHROME P450 FAMILY 71 PROTEIN"/>
    <property type="match status" value="1"/>
</dbReference>
<evidence type="ECO:0000256" key="13">
    <source>
        <dbReference type="SAM" id="SignalP"/>
    </source>
</evidence>
<keyword evidence="5" id="KW-0812">Transmembrane</keyword>
<dbReference type="GO" id="GO:0016705">
    <property type="term" value="F:oxidoreductase activity, acting on paired donors, with incorporation or reduction of molecular oxygen"/>
    <property type="evidence" value="ECO:0007669"/>
    <property type="project" value="InterPro"/>
</dbReference>
<dbReference type="Pfam" id="PF00067">
    <property type="entry name" value="p450"/>
    <property type="match status" value="1"/>
</dbReference>
<protein>
    <submittedName>
        <fullName evidence="14">Uncharacterized protein</fullName>
    </submittedName>
</protein>
<accession>A0A0D3HLN8</accession>
<dbReference type="PANTHER" id="PTHR47955:SF14">
    <property type="entry name" value="OS01G0543600 PROTEIN"/>
    <property type="match status" value="1"/>
</dbReference>
<dbReference type="Gene3D" id="1.10.630.10">
    <property type="entry name" value="Cytochrome P450"/>
    <property type="match status" value="1"/>
</dbReference>
<keyword evidence="7" id="KW-1133">Transmembrane helix</keyword>
<dbReference type="SUPFAM" id="SSF48264">
    <property type="entry name" value="Cytochrome P450"/>
    <property type="match status" value="1"/>
</dbReference>
<organism evidence="14">
    <name type="scientific">Oryza barthii</name>
    <dbReference type="NCBI Taxonomy" id="65489"/>
    <lineage>
        <taxon>Eukaryota</taxon>
        <taxon>Viridiplantae</taxon>
        <taxon>Streptophyta</taxon>
        <taxon>Embryophyta</taxon>
        <taxon>Tracheophyta</taxon>
        <taxon>Spermatophyta</taxon>
        <taxon>Magnoliopsida</taxon>
        <taxon>Liliopsida</taxon>
        <taxon>Poales</taxon>
        <taxon>Poaceae</taxon>
        <taxon>BOP clade</taxon>
        <taxon>Oryzoideae</taxon>
        <taxon>Oryzeae</taxon>
        <taxon>Oryzinae</taxon>
        <taxon>Oryza</taxon>
    </lineage>
</organism>
<evidence type="ECO:0000256" key="6">
    <source>
        <dbReference type="ARBA" id="ARBA00022723"/>
    </source>
</evidence>
<comment type="cofactor">
    <cofactor evidence="1 11">
        <name>heme</name>
        <dbReference type="ChEBI" id="CHEBI:30413"/>
    </cofactor>
</comment>
<dbReference type="AlphaFoldDB" id="A0A0D3HLN8"/>
<comment type="similarity">
    <text evidence="3 12">Belongs to the cytochrome P450 family.</text>
</comment>
<comment type="pathway">
    <text evidence="2">Secondary metabolite biosynthesis.</text>
</comment>
<dbReference type="GO" id="GO:0005506">
    <property type="term" value="F:iron ion binding"/>
    <property type="evidence" value="ECO:0007669"/>
    <property type="project" value="InterPro"/>
</dbReference>
<evidence type="ECO:0000256" key="5">
    <source>
        <dbReference type="ARBA" id="ARBA00022692"/>
    </source>
</evidence>
<evidence type="ECO:0000256" key="7">
    <source>
        <dbReference type="ARBA" id="ARBA00022989"/>
    </source>
</evidence>
<evidence type="ECO:0000256" key="4">
    <source>
        <dbReference type="ARBA" id="ARBA00022617"/>
    </source>
</evidence>
<dbReference type="eggNOG" id="KOG0156">
    <property type="taxonomic scope" value="Eukaryota"/>
</dbReference>
<reference evidence="14" key="2">
    <citation type="submission" date="2015-03" db="UniProtKB">
        <authorList>
            <consortium name="EnsemblPlants"/>
        </authorList>
    </citation>
    <scope>IDENTIFICATION</scope>
</reference>
<dbReference type="InterPro" id="IPR001128">
    <property type="entry name" value="Cyt_P450"/>
</dbReference>
<dbReference type="InterPro" id="IPR017972">
    <property type="entry name" value="Cyt_P450_CS"/>
</dbReference>
<evidence type="ECO:0000256" key="11">
    <source>
        <dbReference type="PIRSR" id="PIRSR602401-1"/>
    </source>
</evidence>
<dbReference type="PRINTS" id="PR00385">
    <property type="entry name" value="P450"/>
</dbReference>
<dbReference type="GO" id="GO:0020037">
    <property type="term" value="F:heme binding"/>
    <property type="evidence" value="ECO:0007669"/>
    <property type="project" value="InterPro"/>
</dbReference>